<name>A0ABU2FV30_9EURY</name>
<evidence type="ECO:0000313" key="2">
    <source>
        <dbReference type="EMBL" id="MDS0284626.1"/>
    </source>
</evidence>
<accession>A0ABU2FV30</accession>
<evidence type="ECO:0000313" key="3">
    <source>
        <dbReference type="Proteomes" id="UP001268864"/>
    </source>
</evidence>
<gene>
    <name evidence="2" type="ORF">NDI86_21230</name>
</gene>
<dbReference type="Proteomes" id="UP001268864">
    <property type="component" value="Unassembled WGS sequence"/>
</dbReference>
<dbReference type="Pfam" id="PF14601">
    <property type="entry name" value="TFX_C"/>
    <property type="match status" value="1"/>
</dbReference>
<dbReference type="SUPFAM" id="SSF89915">
    <property type="entry name" value="DNA-binding protein Tfx"/>
    <property type="match status" value="1"/>
</dbReference>
<proteinExistence type="predicted"/>
<feature type="domain" description="DNA binding protein Tfx C-terminal" evidence="1">
    <location>
        <begin position="54"/>
        <end position="136"/>
    </location>
</feature>
<keyword evidence="2" id="KW-0238">DNA-binding</keyword>
<comment type="caution">
    <text evidence="2">The sequence shown here is derived from an EMBL/GenBank/DDBJ whole genome shotgun (WGS) entry which is preliminary data.</text>
</comment>
<organism evidence="2 3">
    <name type="scientific">Haloarcula onubensis</name>
    <dbReference type="NCBI Taxonomy" id="2950539"/>
    <lineage>
        <taxon>Archaea</taxon>
        <taxon>Methanobacteriati</taxon>
        <taxon>Methanobacteriota</taxon>
        <taxon>Stenosarchaea group</taxon>
        <taxon>Halobacteria</taxon>
        <taxon>Halobacteriales</taxon>
        <taxon>Haloarculaceae</taxon>
        <taxon>Haloarcula</taxon>
    </lineage>
</organism>
<reference evidence="2 3" key="1">
    <citation type="submission" date="2022-06" db="EMBL/GenBank/DDBJ databases">
        <title>Halomicroarcula sp. a new haloarchaeum isolate from saline soil.</title>
        <authorList>
            <person name="Strakova D."/>
            <person name="Galisteo C."/>
            <person name="Sanchez-Porro C."/>
            <person name="Ventosa A."/>
        </authorList>
    </citation>
    <scope>NUCLEOTIDE SEQUENCE [LARGE SCALE GENOMIC DNA]</scope>
    <source>
        <strain evidence="2 3">S3CR25-11</strain>
    </source>
</reference>
<sequence length="151" mass="16151">MMETDATVLTERQVAVLERRERGATQREVADDLGTTASNVSAIERAAEANVEKARRTLELVRALRAPVQFTVAAGSSFDELVAAVYDHGDEAGIKVAYCRPELYAHLYGLLASVTDANKLTEPVDIGLTEDGEVNVYANERGVGSNADGGP</sequence>
<dbReference type="InterPro" id="IPR029291">
    <property type="entry name" value="Tfx_C"/>
</dbReference>
<protein>
    <submittedName>
        <fullName evidence="2">Tfx family DNA-binding protein</fullName>
    </submittedName>
</protein>
<keyword evidence="3" id="KW-1185">Reference proteome</keyword>
<dbReference type="Gene3D" id="3.30.1190.10">
    <property type="entry name" value="DNA-binding protein Tfx superfamily, archaea"/>
    <property type="match status" value="1"/>
</dbReference>
<dbReference type="RefSeq" id="WP_310902292.1">
    <property type="nucleotide sequence ID" value="NZ_JAMQOS010000009.1"/>
</dbReference>
<dbReference type="InterPro" id="IPR036657">
    <property type="entry name" value="Tfx_DNA-bd_sf_arc"/>
</dbReference>
<dbReference type="NCBIfam" id="TIGR00721">
    <property type="entry name" value="tfx"/>
    <property type="match status" value="1"/>
</dbReference>
<evidence type="ECO:0000259" key="1">
    <source>
        <dbReference type="Pfam" id="PF14601"/>
    </source>
</evidence>
<dbReference type="EMBL" id="JAMQOS010000009">
    <property type="protein sequence ID" value="MDS0284626.1"/>
    <property type="molecule type" value="Genomic_DNA"/>
</dbReference>
<dbReference type="InterPro" id="IPR004645">
    <property type="entry name" value="Tfx_DNA-bd_arc"/>
</dbReference>
<dbReference type="InterPro" id="IPR001387">
    <property type="entry name" value="Cro/C1-type_HTH"/>
</dbReference>
<dbReference type="GO" id="GO:0003677">
    <property type="term" value="F:DNA binding"/>
    <property type="evidence" value="ECO:0007669"/>
    <property type="project" value="UniProtKB-KW"/>
</dbReference>
<dbReference type="CDD" id="cd00093">
    <property type="entry name" value="HTH_XRE"/>
    <property type="match status" value="1"/>
</dbReference>